<reference evidence="1 2" key="1">
    <citation type="submission" date="2017-09" db="EMBL/GenBank/DDBJ databases">
        <authorList>
            <person name="Ehlers B."/>
            <person name="Leendertz F.H."/>
        </authorList>
    </citation>
    <scope>NUCLEOTIDE SEQUENCE [LARGE SCALE GENOMIC DNA]</scope>
    <source>
        <strain evidence="1 2">DJ-1</strain>
    </source>
</reference>
<evidence type="ECO:0000313" key="2">
    <source>
        <dbReference type="Proteomes" id="UP000218102"/>
    </source>
</evidence>
<dbReference type="AlphaFoldDB" id="A0A2A3M1V7"/>
<proteinExistence type="predicted"/>
<gene>
    <name evidence="1" type="ORF">CMV24_18575</name>
</gene>
<protein>
    <submittedName>
        <fullName evidence="1">Uncharacterized protein</fullName>
    </submittedName>
</protein>
<sequence>MLALRVESACRVADERVRVMGLLWPCLRYGFVMWSTTETDHVVSQLVVNAHSGAVANMNKL</sequence>
<accession>A0A2A3M1V7</accession>
<name>A0A2A3M1V7_PSEDL</name>
<organism evidence="1 2">
    <name type="scientific">Pseudomonas plecoglossicida</name>
    <dbReference type="NCBI Taxonomy" id="70775"/>
    <lineage>
        <taxon>Bacteria</taxon>
        <taxon>Pseudomonadati</taxon>
        <taxon>Pseudomonadota</taxon>
        <taxon>Gammaproteobacteria</taxon>
        <taxon>Pseudomonadales</taxon>
        <taxon>Pseudomonadaceae</taxon>
        <taxon>Pseudomonas</taxon>
    </lineage>
</organism>
<comment type="caution">
    <text evidence="1">The sequence shown here is derived from an EMBL/GenBank/DDBJ whole genome shotgun (WGS) entry which is preliminary data.</text>
</comment>
<dbReference type="Proteomes" id="UP000218102">
    <property type="component" value="Unassembled WGS sequence"/>
</dbReference>
<evidence type="ECO:0000313" key="1">
    <source>
        <dbReference type="EMBL" id="PBJ94137.1"/>
    </source>
</evidence>
<dbReference type="EMBL" id="NTME01000019">
    <property type="protein sequence ID" value="PBJ94137.1"/>
    <property type="molecule type" value="Genomic_DNA"/>
</dbReference>